<sequence>MYKTKDLTLKDLAKIKIKNQAEIVQYIGSELDPKEAHEQIKNASKNFTIPNAKAEQADALLYAIYSGEAVTTTHSNAKQMEWQYLSKQEALEKFKEGVNVYAIGEDDLKVPVESEGIISLTNRFAIQVEKTKPQKTKKESTKAQPLTNAQIKILKIKKEKEIALIAIRLKRKKRNRQSA</sequence>
<dbReference type="AlphaFoldDB" id="A0A504J4D7"/>
<accession>A0A504J4D7</accession>
<keyword evidence="2" id="KW-1185">Reference proteome</keyword>
<name>A0A504J4D7_9FLAO</name>
<comment type="caution">
    <text evidence="1">The sequence shown here is derived from an EMBL/GenBank/DDBJ whole genome shotgun (WGS) entry which is preliminary data.</text>
</comment>
<evidence type="ECO:0000313" key="2">
    <source>
        <dbReference type="Proteomes" id="UP000315540"/>
    </source>
</evidence>
<gene>
    <name evidence="1" type="ORF">FHK87_11040</name>
</gene>
<evidence type="ECO:0000313" key="1">
    <source>
        <dbReference type="EMBL" id="TPN85816.1"/>
    </source>
</evidence>
<protein>
    <submittedName>
        <fullName evidence="1">Uncharacterized protein</fullName>
    </submittedName>
</protein>
<dbReference type="Proteomes" id="UP000315540">
    <property type="component" value="Unassembled WGS sequence"/>
</dbReference>
<organism evidence="1 2">
    <name type="scientific">Aquimarina algicola</name>
    <dbReference type="NCBI Taxonomy" id="2589995"/>
    <lineage>
        <taxon>Bacteria</taxon>
        <taxon>Pseudomonadati</taxon>
        <taxon>Bacteroidota</taxon>
        <taxon>Flavobacteriia</taxon>
        <taxon>Flavobacteriales</taxon>
        <taxon>Flavobacteriaceae</taxon>
        <taxon>Aquimarina</taxon>
    </lineage>
</organism>
<reference evidence="1 2" key="1">
    <citation type="submission" date="2019-06" db="EMBL/GenBank/DDBJ databases">
        <authorList>
            <person name="Meng X."/>
        </authorList>
    </citation>
    <scope>NUCLEOTIDE SEQUENCE [LARGE SCALE GENOMIC DNA]</scope>
    <source>
        <strain evidence="1 2">M625</strain>
    </source>
</reference>
<dbReference type="EMBL" id="VFWZ01000003">
    <property type="protein sequence ID" value="TPN85816.1"/>
    <property type="molecule type" value="Genomic_DNA"/>
</dbReference>
<dbReference type="OrthoDB" id="1164169at2"/>
<proteinExistence type="predicted"/>
<dbReference type="RefSeq" id="WP_140592790.1">
    <property type="nucleotide sequence ID" value="NZ_VFWZ01000003.1"/>
</dbReference>